<reference evidence="7 8" key="1">
    <citation type="submission" date="2019-01" db="EMBL/GenBank/DDBJ databases">
        <title>A draft genome assembly of the solar-powered sea slug Elysia chlorotica.</title>
        <authorList>
            <person name="Cai H."/>
            <person name="Li Q."/>
            <person name="Fang X."/>
            <person name="Li J."/>
            <person name="Curtis N.E."/>
            <person name="Altenburger A."/>
            <person name="Shibata T."/>
            <person name="Feng M."/>
            <person name="Maeda T."/>
            <person name="Schwartz J.A."/>
            <person name="Shigenobu S."/>
            <person name="Lundholm N."/>
            <person name="Nishiyama T."/>
            <person name="Yang H."/>
            <person name="Hasebe M."/>
            <person name="Li S."/>
            <person name="Pierce S.K."/>
            <person name="Wang J."/>
        </authorList>
    </citation>
    <scope>NUCLEOTIDE SEQUENCE [LARGE SCALE GENOMIC DNA]</scope>
    <source>
        <strain evidence="7">EC2010</strain>
        <tissue evidence="7">Whole organism of an adult</tissue>
    </source>
</reference>
<feature type="region of interest" description="Disordered" evidence="5">
    <location>
        <begin position="148"/>
        <end position="174"/>
    </location>
</feature>
<comment type="similarity">
    <text evidence="1 4">Belongs to the methyltransferase superfamily. METL family.</text>
</comment>
<dbReference type="AlphaFoldDB" id="A0A3S0ZMY0"/>
<comment type="function">
    <text evidence="4">S-adenosyl-L-methionine-dependent methyltransferase.</text>
</comment>
<evidence type="ECO:0000313" key="8">
    <source>
        <dbReference type="Proteomes" id="UP000271974"/>
    </source>
</evidence>
<keyword evidence="3 4" id="KW-0808">Transferase</keyword>
<dbReference type="Pfam" id="PF08242">
    <property type="entry name" value="Methyltransf_12"/>
    <property type="match status" value="1"/>
</dbReference>
<dbReference type="EMBL" id="RQTK01000332">
    <property type="protein sequence ID" value="RUS81526.1"/>
    <property type="molecule type" value="Genomic_DNA"/>
</dbReference>
<keyword evidence="2 4" id="KW-0489">Methyltransferase</keyword>
<keyword evidence="8" id="KW-1185">Reference proteome</keyword>
<name>A0A3S0ZMY0_ELYCH</name>
<dbReference type="SUPFAM" id="SSF53335">
    <property type="entry name" value="S-adenosyl-L-methionine-dependent methyltransferases"/>
    <property type="match status" value="1"/>
</dbReference>
<gene>
    <name evidence="7" type="ORF">EGW08_010696</name>
</gene>
<dbReference type="PIRSF" id="PIRSF037755">
    <property type="entry name" value="Mettl2_prd"/>
    <property type="match status" value="1"/>
</dbReference>
<protein>
    <recommendedName>
        <fullName evidence="4">tRNA N(3)-methylcytidine methyltransferase</fullName>
        <ecNumber evidence="4">2.1.1.-</ecNumber>
    </recommendedName>
</protein>
<evidence type="ECO:0000256" key="1">
    <source>
        <dbReference type="ARBA" id="ARBA00009725"/>
    </source>
</evidence>
<dbReference type="OrthoDB" id="417697at2759"/>
<dbReference type="CDD" id="cd02440">
    <property type="entry name" value="AdoMet_MTases"/>
    <property type="match status" value="1"/>
</dbReference>
<evidence type="ECO:0000313" key="7">
    <source>
        <dbReference type="EMBL" id="RUS81526.1"/>
    </source>
</evidence>
<evidence type="ECO:0000256" key="5">
    <source>
        <dbReference type="SAM" id="MobiDB-lite"/>
    </source>
</evidence>
<dbReference type="PANTHER" id="PTHR22809:SF11">
    <property type="entry name" value="TRNA N(3)-METHYLCYTIDINE METHYLTRANSFERASE METTL2"/>
    <property type="match status" value="1"/>
</dbReference>
<dbReference type="GO" id="GO:0032259">
    <property type="term" value="P:methylation"/>
    <property type="evidence" value="ECO:0007669"/>
    <property type="project" value="UniProtKB-KW"/>
</dbReference>
<evidence type="ECO:0000259" key="6">
    <source>
        <dbReference type="Pfam" id="PF08242"/>
    </source>
</evidence>
<dbReference type="PANTHER" id="PTHR22809">
    <property type="entry name" value="METHYLTRANSFERASE-RELATED"/>
    <property type="match status" value="1"/>
</dbReference>
<dbReference type="InterPro" id="IPR026113">
    <property type="entry name" value="METTL2/6/8-like"/>
</dbReference>
<evidence type="ECO:0000256" key="4">
    <source>
        <dbReference type="PIRNR" id="PIRNR037755"/>
    </source>
</evidence>
<sequence>MESSLESTQGESSKDTQANCITTADEDLKRQKFGTRFLTDPKNVFQHNAWDNVSWDEEQEAAARDIATKQAQKAVGQEKRDEYEREAAGFWDKFYGVHSNHFFKDRHWLFTEFPELYGGSKSIPSEYVQQEQGMRGESGDFKSVESTATIHDHGQSQTSSDPSHLQHENSNGSQPECQISPCKILEVGCGVGNTVFPVLKTNKNPNLMVYCCDFSSTAIDIVKDHPEYDQGRCHAFVLDITDSTSQVPFEQESLDVIVMIFVLSAVCPQKMQKAMNRLSSYLKPGGMLLFRDYGRYDMAQLRFKEGRCLSENFYVRGDGTRVYFFTQDELREMFEKAGLVEKENLIDRRLQVNRGRQLKMYRVWIQCKYIKPI</sequence>
<dbReference type="GO" id="GO:0052735">
    <property type="term" value="F:tRNA (cytidine-3-)-methyltransferase activity"/>
    <property type="evidence" value="ECO:0007669"/>
    <property type="project" value="TreeGrafter"/>
</dbReference>
<accession>A0A3S0ZMY0</accession>
<dbReference type="EC" id="2.1.1.-" evidence="4"/>
<feature type="domain" description="Methyltransferase type 12" evidence="6">
    <location>
        <begin position="185"/>
        <end position="288"/>
    </location>
</feature>
<feature type="region of interest" description="Disordered" evidence="5">
    <location>
        <begin position="1"/>
        <end position="20"/>
    </location>
</feature>
<organism evidence="7 8">
    <name type="scientific">Elysia chlorotica</name>
    <name type="common">Eastern emerald elysia</name>
    <name type="synonym">Sea slug</name>
    <dbReference type="NCBI Taxonomy" id="188477"/>
    <lineage>
        <taxon>Eukaryota</taxon>
        <taxon>Metazoa</taxon>
        <taxon>Spiralia</taxon>
        <taxon>Lophotrochozoa</taxon>
        <taxon>Mollusca</taxon>
        <taxon>Gastropoda</taxon>
        <taxon>Heterobranchia</taxon>
        <taxon>Euthyneura</taxon>
        <taxon>Panpulmonata</taxon>
        <taxon>Sacoglossa</taxon>
        <taxon>Placobranchoidea</taxon>
        <taxon>Plakobranchidae</taxon>
        <taxon>Elysia</taxon>
    </lineage>
</organism>
<comment type="caution">
    <text evidence="7">The sequence shown here is derived from an EMBL/GenBank/DDBJ whole genome shotgun (WGS) entry which is preliminary data.</text>
</comment>
<evidence type="ECO:0000256" key="3">
    <source>
        <dbReference type="ARBA" id="ARBA00022679"/>
    </source>
</evidence>
<dbReference type="STRING" id="188477.A0A3S0ZMY0"/>
<dbReference type="Proteomes" id="UP000271974">
    <property type="component" value="Unassembled WGS sequence"/>
</dbReference>
<proteinExistence type="inferred from homology"/>
<dbReference type="Gene3D" id="3.40.50.150">
    <property type="entry name" value="Vaccinia Virus protein VP39"/>
    <property type="match status" value="1"/>
</dbReference>
<evidence type="ECO:0000256" key="2">
    <source>
        <dbReference type="ARBA" id="ARBA00022603"/>
    </source>
</evidence>
<dbReference type="InterPro" id="IPR013217">
    <property type="entry name" value="Methyltransf_12"/>
</dbReference>
<dbReference type="InterPro" id="IPR029063">
    <property type="entry name" value="SAM-dependent_MTases_sf"/>
</dbReference>